<evidence type="ECO:0000313" key="6">
    <source>
        <dbReference type="Proteomes" id="UP000494108"/>
    </source>
</evidence>
<evidence type="ECO:0000313" key="5">
    <source>
        <dbReference type="EMBL" id="CAB3681419.1"/>
    </source>
</evidence>
<keyword evidence="1 5" id="KW-0808">Transferase</keyword>
<comment type="similarity">
    <text evidence="3">Belongs to the acetyltransferase family. RimJ subfamily.</text>
</comment>
<dbReference type="GO" id="GO:0008999">
    <property type="term" value="F:protein-N-terminal-alanine acetyltransferase activity"/>
    <property type="evidence" value="ECO:0007669"/>
    <property type="project" value="UniProtKB-EC"/>
</dbReference>
<dbReference type="EMBL" id="CADIJX010000006">
    <property type="protein sequence ID" value="CAB3681419.1"/>
    <property type="molecule type" value="Genomic_DNA"/>
</dbReference>
<dbReference type="GO" id="GO:0005840">
    <property type="term" value="C:ribosome"/>
    <property type="evidence" value="ECO:0007669"/>
    <property type="project" value="UniProtKB-KW"/>
</dbReference>
<dbReference type="Proteomes" id="UP000494108">
    <property type="component" value="Unassembled WGS sequence"/>
</dbReference>
<reference evidence="5 6" key="1">
    <citation type="submission" date="2020-04" db="EMBL/GenBank/DDBJ databases">
        <authorList>
            <person name="De Canck E."/>
        </authorList>
    </citation>
    <scope>NUCLEOTIDE SEQUENCE [LARGE SCALE GENOMIC DNA]</scope>
    <source>
        <strain evidence="5 6">LMG 3431</strain>
    </source>
</reference>
<proteinExistence type="inferred from homology"/>
<feature type="domain" description="N-acetyltransferase" evidence="4">
    <location>
        <begin position="32"/>
        <end position="188"/>
    </location>
</feature>
<sequence length="191" mass="21429">MNQNPHVLPATGLTTDRLRLIPAQVVHAESVQAYLLENQTHLQPWEPLRNAAFFERQAVIERLHGMEERNATGEALHLLLFSRGDGQLAGICNFTNVIRGVFQACHLGYSIAEWQQGQGLMHEALTAAIAHVFQDMKLHRIMANYQSDNTRSAHLLARLGFQREGEARSYLLINGAWTDHVLTSLINPADC</sequence>
<dbReference type="PROSITE" id="PS51186">
    <property type="entry name" value="GNAT"/>
    <property type="match status" value="1"/>
</dbReference>
<dbReference type="EC" id="2.3.1.267" evidence="5"/>
<dbReference type="InterPro" id="IPR000182">
    <property type="entry name" value="GNAT_dom"/>
</dbReference>
<dbReference type="InterPro" id="IPR016181">
    <property type="entry name" value="Acyl_CoA_acyltransferase"/>
</dbReference>
<evidence type="ECO:0000256" key="3">
    <source>
        <dbReference type="ARBA" id="ARBA00038502"/>
    </source>
</evidence>
<organism evidence="5 6">
    <name type="scientific">Achromobacter pestifer</name>
    <dbReference type="NCBI Taxonomy" id="1353889"/>
    <lineage>
        <taxon>Bacteria</taxon>
        <taxon>Pseudomonadati</taxon>
        <taxon>Pseudomonadota</taxon>
        <taxon>Betaproteobacteria</taxon>
        <taxon>Burkholderiales</taxon>
        <taxon>Alcaligenaceae</taxon>
        <taxon>Achromobacter</taxon>
    </lineage>
</organism>
<dbReference type="AlphaFoldDB" id="A0A6S6ZI28"/>
<dbReference type="GO" id="GO:0005737">
    <property type="term" value="C:cytoplasm"/>
    <property type="evidence" value="ECO:0007669"/>
    <property type="project" value="TreeGrafter"/>
</dbReference>
<keyword evidence="5" id="KW-0687">Ribonucleoprotein</keyword>
<dbReference type="Pfam" id="PF13302">
    <property type="entry name" value="Acetyltransf_3"/>
    <property type="match status" value="1"/>
</dbReference>
<keyword evidence="2 5" id="KW-0012">Acyltransferase</keyword>
<evidence type="ECO:0000256" key="2">
    <source>
        <dbReference type="ARBA" id="ARBA00023315"/>
    </source>
</evidence>
<keyword evidence="5" id="KW-0689">Ribosomal protein</keyword>
<dbReference type="PANTHER" id="PTHR43792:SF8">
    <property type="entry name" value="[RIBOSOMAL PROTEIN US5]-ALANINE N-ACETYLTRANSFERASE"/>
    <property type="match status" value="1"/>
</dbReference>
<dbReference type="SUPFAM" id="SSF55729">
    <property type="entry name" value="Acyl-CoA N-acyltransferases (Nat)"/>
    <property type="match status" value="1"/>
</dbReference>
<gene>
    <name evidence="5" type="primary">rimJ</name>
    <name evidence="5" type="ORF">LMG3431_04382</name>
</gene>
<protein>
    <submittedName>
        <fullName evidence="5">[Ribosomal protein S5]-alanine N-acetyltransferase</fullName>
        <ecNumber evidence="5">2.3.1.267</ecNumber>
    </submittedName>
</protein>
<evidence type="ECO:0000259" key="4">
    <source>
        <dbReference type="PROSITE" id="PS51186"/>
    </source>
</evidence>
<dbReference type="RefSeq" id="WP_175176697.1">
    <property type="nucleotide sequence ID" value="NZ_CADIJX010000006.1"/>
</dbReference>
<name>A0A6S6ZI28_9BURK</name>
<dbReference type="InterPro" id="IPR051531">
    <property type="entry name" value="N-acetyltransferase"/>
</dbReference>
<dbReference type="Gene3D" id="3.40.630.30">
    <property type="match status" value="1"/>
</dbReference>
<keyword evidence="6" id="KW-1185">Reference proteome</keyword>
<evidence type="ECO:0000256" key="1">
    <source>
        <dbReference type="ARBA" id="ARBA00022679"/>
    </source>
</evidence>
<dbReference type="PANTHER" id="PTHR43792">
    <property type="entry name" value="GNAT FAMILY, PUTATIVE (AFU_ORTHOLOGUE AFUA_3G00765)-RELATED-RELATED"/>
    <property type="match status" value="1"/>
</dbReference>
<accession>A0A6S6ZI28</accession>